<evidence type="ECO:0000256" key="3">
    <source>
        <dbReference type="ARBA" id="ARBA00012733"/>
    </source>
</evidence>
<dbReference type="InterPro" id="IPR004124">
    <property type="entry name" value="Glyco_hydro_33_N"/>
</dbReference>
<keyword evidence="9" id="KW-0472">Membrane</keyword>
<dbReference type="EMBL" id="JAUSUF010000001">
    <property type="protein sequence ID" value="MDQ0148372.1"/>
    <property type="molecule type" value="Genomic_DNA"/>
</dbReference>
<name>A0ABT9UP05_9FIRM</name>
<dbReference type="Pfam" id="PF13859">
    <property type="entry name" value="BNR_3"/>
    <property type="match status" value="1"/>
</dbReference>
<evidence type="ECO:0000259" key="10">
    <source>
        <dbReference type="Pfam" id="PF02973"/>
    </source>
</evidence>
<dbReference type="EC" id="3.2.1.18" evidence="3"/>
<evidence type="ECO:0000256" key="4">
    <source>
        <dbReference type="ARBA" id="ARBA00022729"/>
    </source>
</evidence>
<feature type="transmembrane region" description="Helical" evidence="9">
    <location>
        <begin position="806"/>
        <end position="822"/>
    </location>
</feature>
<keyword evidence="9" id="KW-1133">Transmembrane helix</keyword>
<proteinExistence type="inferred from homology"/>
<dbReference type="Gene3D" id="2.120.10.10">
    <property type="match status" value="1"/>
</dbReference>
<dbReference type="Gene3D" id="1.20.1270.90">
    <property type="entry name" value="AF1782-like"/>
    <property type="match status" value="1"/>
</dbReference>
<evidence type="ECO:0000256" key="9">
    <source>
        <dbReference type="SAM" id="Phobius"/>
    </source>
</evidence>
<dbReference type="Gene3D" id="2.60.120.200">
    <property type="match status" value="1"/>
</dbReference>
<dbReference type="SUPFAM" id="SSF49899">
    <property type="entry name" value="Concanavalin A-like lectins/glucanases"/>
    <property type="match status" value="1"/>
</dbReference>
<dbReference type="RefSeq" id="WP_307482293.1">
    <property type="nucleotide sequence ID" value="NZ_JAUSUF010000001.1"/>
</dbReference>
<comment type="similarity">
    <text evidence="2">Belongs to the glycosyl hydrolase 33 family.</text>
</comment>
<evidence type="ECO:0000256" key="5">
    <source>
        <dbReference type="ARBA" id="ARBA00022737"/>
    </source>
</evidence>
<comment type="caution">
    <text evidence="12">The sequence shown here is derived from an EMBL/GenBank/DDBJ whole genome shotgun (WGS) entry which is preliminary data.</text>
</comment>
<keyword evidence="4" id="KW-0732">Signal</keyword>
<comment type="catalytic activity">
    <reaction evidence="1">
        <text>Hydrolysis of alpha-(2-&gt;3)-, alpha-(2-&gt;6)-, alpha-(2-&gt;8)- glycosidic linkages of terminal sialic acid residues in oligosaccharides, glycoproteins, glycolipids, colominic acid and synthetic substrates.</text>
        <dbReference type="EC" id="3.2.1.18"/>
    </reaction>
</comment>
<dbReference type="GO" id="GO:0004308">
    <property type="term" value="F:exo-alpha-sialidase activity"/>
    <property type="evidence" value="ECO:0007669"/>
    <property type="project" value="UniProtKB-EC"/>
</dbReference>
<keyword evidence="7 12" id="KW-0326">Glycosidase</keyword>
<evidence type="ECO:0000256" key="8">
    <source>
        <dbReference type="SAM" id="MobiDB-lite"/>
    </source>
</evidence>
<feature type="domain" description="Glycoside hydrolase family 33 N-terminal" evidence="10">
    <location>
        <begin position="49"/>
        <end position="235"/>
    </location>
</feature>
<sequence>MIYKGATLLIATSMAINGGNYFLTQGNSLNLNDKASYKESVGRTEKLNSLGNYKNVNLDGVNPLNITNDLGKYKDLEEGTIVVRFNLKDSKIQTLLGISNSKTRNGYFNFYVTNSKVGFEVRNQKNEGNTQVGTENLAHIYKDAILNPEENTVALKVEKNKGYKLYLNGKIINDVKDNNTKFIKNIANLDSAFIGKTKRYGQANEYNLKGNIEFLNIYKEPLSDEYLINKTGETKEKEEELVDGAVKTKAVDLFYKGYLNSNNYRIPALFTTKKGTLLASIDARISNGADSPNNIDTAIRRSEDGGKTWNTGKIIIDYPDKASTIDTSLIQDDETGRIFLLVTHFPSGYGFGNSKKGNGFKDINGKKYLCLYNSLGNEFTVRDNVVYDKDGKKTEYTIDSNSNLYKNNKKISNITASNSPLKIYGTSYIDIIYSDDDGKTWSSPKNINYEVKENWMKFMGVAPGRGIQMKKGKHKGRIVYPIYYTNENNKQSSAVIYSDDHGKTWTRGESPNDNRKVSGGRVINSKTLNDNSYQLTECQAVEMPDGQLKLFMRNLTGYLNVATSFDGGATWDENVEKDTDVLEPYCQLTAINYSEKIDGKDAIIFANPDARDRSNGTVRIGLIDKVGTYNNGEPKYKINWKYKKLVKRGYYAYSCLSELNNGNIGLFYEGTPNEEMSYIEMNLKYLDSNLNNVNKETLSKLLSENKDTTGMTPESVTKYREAINHGEEILNNGSVSKETITNVIKEIEKAKNGLEYSKSILSASPRNNIKKKLENKKEIQPLNSKESIDKNDNGDKLPKTGMGGNLSYLGGVLISLGAFFNIKRKYTKK</sequence>
<evidence type="ECO:0000256" key="6">
    <source>
        <dbReference type="ARBA" id="ARBA00022801"/>
    </source>
</evidence>
<dbReference type="InterPro" id="IPR036278">
    <property type="entry name" value="Sialidase_sf"/>
</dbReference>
<dbReference type="InterPro" id="IPR013320">
    <property type="entry name" value="ConA-like_dom_sf"/>
</dbReference>
<feature type="region of interest" description="Disordered" evidence="8">
    <location>
        <begin position="772"/>
        <end position="798"/>
    </location>
</feature>
<evidence type="ECO:0000313" key="12">
    <source>
        <dbReference type="EMBL" id="MDQ0148372.1"/>
    </source>
</evidence>
<dbReference type="Gene3D" id="2.40.220.10">
    <property type="entry name" value="Intramolecular Trans-sialidase, Domain 3"/>
    <property type="match status" value="1"/>
</dbReference>
<dbReference type="PANTHER" id="PTHR10628">
    <property type="entry name" value="SIALIDASE"/>
    <property type="match status" value="1"/>
</dbReference>
<feature type="domain" description="Sialidase" evidence="11">
    <location>
        <begin position="267"/>
        <end position="624"/>
    </location>
</feature>
<dbReference type="CDD" id="cd15482">
    <property type="entry name" value="Sialidase_non-viral"/>
    <property type="match status" value="1"/>
</dbReference>
<reference evidence="12 13" key="1">
    <citation type="submission" date="2023-07" db="EMBL/GenBank/DDBJ databases">
        <title>Genomic Encyclopedia of Type Strains, Phase IV (KMG-IV): sequencing the most valuable type-strain genomes for metagenomic binning, comparative biology and taxonomic classification.</title>
        <authorList>
            <person name="Goeker M."/>
        </authorList>
    </citation>
    <scope>NUCLEOTIDE SEQUENCE [LARGE SCALE GENOMIC DNA]</scope>
    <source>
        <strain evidence="12 13">DSM 20694</strain>
    </source>
</reference>
<feature type="compositionally biased region" description="Basic and acidic residues" evidence="8">
    <location>
        <begin position="786"/>
        <end position="798"/>
    </location>
</feature>
<gene>
    <name evidence="12" type="ORF">J2S18_000289</name>
</gene>
<evidence type="ECO:0000256" key="2">
    <source>
        <dbReference type="ARBA" id="ARBA00009348"/>
    </source>
</evidence>
<dbReference type="PANTHER" id="PTHR10628:SF30">
    <property type="entry name" value="EXO-ALPHA-SIALIDASE"/>
    <property type="match status" value="1"/>
</dbReference>
<accession>A0ABT9UP05</accession>
<protein>
    <recommendedName>
        <fullName evidence="3">exo-alpha-sialidase</fullName>
        <ecNumber evidence="3">3.2.1.18</ecNumber>
    </recommendedName>
</protein>
<dbReference type="NCBIfam" id="TIGR01167">
    <property type="entry name" value="LPXTG_anchor"/>
    <property type="match status" value="1"/>
</dbReference>
<dbReference type="InterPro" id="IPR023364">
    <property type="entry name" value="Trans_sialidase_dom3"/>
</dbReference>
<dbReference type="InterPro" id="IPR011040">
    <property type="entry name" value="Sialidase"/>
</dbReference>
<dbReference type="SUPFAM" id="SSF50939">
    <property type="entry name" value="Sialidases"/>
    <property type="match status" value="1"/>
</dbReference>
<keyword evidence="6 12" id="KW-0378">Hydrolase</keyword>
<evidence type="ECO:0000256" key="7">
    <source>
        <dbReference type="ARBA" id="ARBA00023295"/>
    </source>
</evidence>
<dbReference type="InterPro" id="IPR026856">
    <property type="entry name" value="Sialidase_fam"/>
</dbReference>
<evidence type="ECO:0000259" key="11">
    <source>
        <dbReference type="Pfam" id="PF13859"/>
    </source>
</evidence>
<keyword evidence="13" id="KW-1185">Reference proteome</keyword>
<keyword evidence="9" id="KW-0812">Transmembrane</keyword>
<keyword evidence="5" id="KW-0677">Repeat</keyword>
<dbReference type="Proteomes" id="UP001228504">
    <property type="component" value="Unassembled WGS sequence"/>
</dbReference>
<dbReference type="Pfam" id="PF02973">
    <property type="entry name" value="Sialidase"/>
    <property type="match status" value="1"/>
</dbReference>
<evidence type="ECO:0000313" key="13">
    <source>
        <dbReference type="Proteomes" id="UP001228504"/>
    </source>
</evidence>
<evidence type="ECO:0000256" key="1">
    <source>
        <dbReference type="ARBA" id="ARBA00000427"/>
    </source>
</evidence>
<organism evidence="12 13">
    <name type="scientific">Eubacterium multiforme</name>
    <dbReference type="NCBI Taxonomy" id="83339"/>
    <lineage>
        <taxon>Bacteria</taxon>
        <taxon>Bacillati</taxon>
        <taxon>Bacillota</taxon>
        <taxon>Clostridia</taxon>
        <taxon>Eubacteriales</taxon>
        <taxon>Eubacteriaceae</taxon>
        <taxon>Eubacterium</taxon>
    </lineage>
</organism>